<comment type="caution">
    <text evidence="8">The sequence shown here is derived from an EMBL/GenBank/DDBJ whole genome shotgun (WGS) entry which is preliminary data.</text>
</comment>
<keyword evidence="3 6" id="KW-0812">Transmembrane</keyword>
<reference evidence="8" key="1">
    <citation type="submission" date="2019-08" db="EMBL/GenBank/DDBJ databases">
        <authorList>
            <person name="Ishikawa M."/>
            <person name="Suzuki T."/>
            <person name="Matsutani M."/>
        </authorList>
    </citation>
    <scope>NUCLEOTIDE SEQUENCE</scope>
    <source>
        <strain evidence="8">7C1</strain>
        <strain evidence="7">8C4</strain>
    </source>
</reference>
<dbReference type="Pfam" id="PF06146">
    <property type="entry name" value="PsiE"/>
    <property type="match status" value="1"/>
</dbReference>
<evidence type="ECO:0000313" key="7">
    <source>
        <dbReference type="EMBL" id="GEQ50052.1"/>
    </source>
</evidence>
<proteinExistence type="predicted"/>
<name>A0AAN4ZPR7_9ENTE</name>
<keyword evidence="4 6" id="KW-1133">Transmembrane helix</keyword>
<organism evidence="8 9">
    <name type="scientific">Tetragenococcus koreensis</name>
    <dbReference type="NCBI Taxonomy" id="290335"/>
    <lineage>
        <taxon>Bacteria</taxon>
        <taxon>Bacillati</taxon>
        <taxon>Bacillota</taxon>
        <taxon>Bacilli</taxon>
        <taxon>Lactobacillales</taxon>
        <taxon>Enterococcaceae</taxon>
        <taxon>Tetragenococcus</taxon>
    </lineage>
</organism>
<accession>A0AAN4ZPR7</accession>
<feature type="transmembrane region" description="Helical" evidence="6">
    <location>
        <begin position="12"/>
        <end position="38"/>
    </location>
</feature>
<evidence type="ECO:0000256" key="6">
    <source>
        <dbReference type="SAM" id="Phobius"/>
    </source>
</evidence>
<evidence type="ECO:0000256" key="3">
    <source>
        <dbReference type="ARBA" id="ARBA00022692"/>
    </source>
</evidence>
<dbReference type="Proteomes" id="UP000886607">
    <property type="component" value="Unassembled WGS sequence"/>
</dbReference>
<dbReference type="GO" id="GO:0005886">
    <property type="term" value="C:plasma membrane"/>
    <property type="evidence" value="ECO:0007669"/>
    <property type="project" value="UniProtKB-SubCell"/>
</dbReference>
<dbReference type="InterPro" id="IPR020948">
    <property type="entry name" value="P_starv_induced_PsiE-like"/>
</dbReference>
<dbReference type="EMBL" id="BKBO01000033">
    <property type="protein sequence ID" value="GEQ50052.1"/>
    <property type="molecule type" value="Genomic_DNA"/>
</dbReference>
<evidence type="ECO:0000313" key="8">
    <source>
        <dbReference type="EMBL" id="GEQ55070.1"/>
    </source>
</evidence>
<gene>
    <name evidence="7" type="ORF">TK11N_19040</name>
    <name evidence="8" type="ORF">TK2N_19140</name>
</gene>
<protein>
    <submittedName>
        <fullName evidence="8">Uncharacterized protein</fullName>
    </submittedName>
</protein>
<evidence type="ECO:0000313" key="10">
    <source>
        <dbReference type="Proteomes" id="UP000886607"/>
    </source>
</evidence>
<keyword evidence="5 6" id="KW-0472">Membrane</keyword>
<evidence type="ECO:0000256" key="4">
    <source>
        <dbReference type="ARBA" id="ARBA00022989"/>
    </source>
</evidence>
<evidence type="ECO:0000256" key="1">
    <source>
        <dbReference type="ARBA" id="ARBA00004651"/>
    </source>
</evidence>
<sequence>MKRFDSFEKIASLIVDIMLGVLVVVVLIAMGTAIYDIFTHVLEMSSMNELYYVIEEIATWFILLEIFLMLLRYVKEGHHVPVRYRFYNI</sequence>
<dbReference type="Proteomes" id="UP000886597">
    <property type="component" value="Unassembled WGS sequence"/>
</dbReference>
<evidence type="ECO:0000256" key="2">
    <source>
        <dbReference type="ARBA" id="ARBA00022475"/>
    </source>
</evidence>
<keyword evidence="2" id="KW-1003">Cell membrane</keyword>
<evidence type="ECO:0000256" key="5">
    <source>
        <dbReference type="ARBA" id="ARBA00023136"/>
    </source>
</evidence>
<comment type="subcellular location">
    <subcellularLocation>
        <location evidence="1">Cell membrane</location>
        <topology evidence="1">Multi-pass membrane protein</topology>
    </subcellularLocation>
</comment>
<reference evidence="8" key="2">
    <citation type="journal article" date="2020" name="Int. Dairy J.">
        <title>Lactic acid bacterial diversity in Brie cheese focusing on salt concentration and pH of isolation medium and characterisation of halophilic and alkaliphilic lactic acid bacterial isolates.</title>
        <authorList>
            <person name="Unno R."/>
            <person name="Matsutani M."/>
            <person name="Suzuki T."/>
            <person name="Kodama K."/>
            <person name="Matsushita H."/>
            <person name="Yamasato K."/>
            <person name="Koizumi Y."/>
            <person name="Ishikawa M."/>
        </authorList>
    </citation>
    <scope>NUCLEOTIDE SEQUENCE</scope>
    <source>
        <strain evidence="8">7C1</strain>
        <strain evidence="7">8C4</strain>
    </source>
</reference>
<keyword evidence="10" id="KW-1185">Reference proteome</keyword>
<dbReference type="AlphaFoldDB" id="A0AAN4ZPR7"/>
<feature type="transmembrane region" description="Helical" evidence="6">
    <location>
        <begin position="50"/>
        <end position="71"/>
    </location>
</feature>
<dbReference type="EMBL" id="BKBQ01000033">
    <property type="protein sequence ID" value="GEQ55070.1"/>
    <property type="molecule type" value="Genomic_DNA"/>
</dbReference>
<evidence type="ECO:0000313" key="9">
    <source>
        <dbReference type="Proteomes" id="UP000886597"/>
    </source>
</evidence>